<proteinExistence type="predicted"/>
<evidence type="ECO:0000313" key="4">
    <source>
        <dbReference type="Proteomes" id="UP000070700"/>
    </source>
</evidence>
<dbReference type="Proteomes" id="UP000070700">
    <property type="component" value="Unassembled WGS sequence"/>
</dbReference>
<gene>
    <name evidence="3" type="ORF">LY89DRAFT_673212</name>
</gene>
<sequence>MATRRQPSLNTRSQSLRCCSSLANLLNPTSTSSEPTTEAKVYTLEARIRELEGTVELCRQQAAIEKEGLENLRSENTLLKAEIKLPELNFKQSKLSPLSQHGDGQEALPVLGLEELSGNFSKWARHLIAANHQLKFSLEHEKLEVHQLRQDLIGVKNSRATDRIMHRAHVNSQSQPQQEAYPTPSERPDSFFVSLVDMIIDIVLLQRQQHPSLGGSVTVILPRSNSGQPQTEVQRLGTEMNHLVTENACIKRDMAAVKYHSTCLQSSLSGMEKQAVDQTARLNQFKMRVGKLNKSRFDSEFLAQKKARLQDVEIRQLRHEVDSKTKEGSRLQIGLDVANMALASQKRRNQSLEESLINAQAEHAALTQEAGELQAENRRLVEDKDNSAAGRKNLLLRDRIDLMGPIVENALPVRRRFLLQGRKKPESKSATEAGNRAAHDGNSSADASLYRLCHLLLSDEAWFEETYGASLNEFWLMAPFPKQVQLLNLRGSIAIELKWPRREHENRVTRFVELEAECWDILSSLRNKRQSDREASEAFENVVLVRGNIERMAAIVAEIQENARERKS</sequence>
<dbReference type="RefSeq" id="XP_018067470.1">
    <property type="nucleotide sequence ID" value="XM_018213347.1"/>
</dbReference>
<accession>A0A194WYU5</accession>
<evidence type="ECO:0000256" key="2">
    <source>
        <dbReference type="SAM" id="MobiDB-lite"/>
    </source>
</evidence>
<dbReference type="InParanoid" id="A0A194WYU5"/>
<feature type="region of interest" description="Disordered" evidence="2">
    <location>
        <begin position="166"/>
        <end position="186"/>
    </location>
</feature>
<name>A0A194WYU5_MOLSC</name>
<dbReference type="GeneID" id="28823073"/>
<dbReference type="OrthoDB" id="10508459at2759"/>
<evidence type="ECO:0000313" key="3">
    <source>
        <dbReference type="EMBL" id="KUJ13115.1"/>
    </source>
</evidence>
<dbReference type="AlphaFoldDB" id="A0A194WYU5"/>
<feature type="coiled-coil region" evidence="1">
    <location>
        <begin position="335"/>
        <end position="383"/>
    </location>
</feature>
<organism evidence="3 4">
    <name type="scientific">Mollisia scopiformis</name>
    <name type="common">Conifer needle endophyte fungus</name>
    <name type="synonym">Phialocephala scopiformis</name>
    <dbReference type="NCBI Taxonomy" id="149040"/>
    <lineage>
        <taxon>Eukaryota</taxon>
        <taxon>Fungi</taxon>
        <taxon>Dikarya</taxon>
        <taxon>Ascomycota</taxon>
        <taxon>Pezizomycotina</taxon>
        <taxon>Leotiomycetes</taxon>
        <taxon>Helotiales</taxon>
        <taxon>Mollisiaceae</taxon>
        <taxon>Mollisia</taxon>
    </lineage>
</organism>
<reference evidence="3 4" key="1">
    <citation type="submission" date="2015-10" db="EMBL/GenBank/DDBJ databases">
        <title>Full genome of DAOMC 229536 Phialocephala scopiformis, a fungal endophyte of spruce producing the potent anti-insectan compound rugulosin.</title>
        <authorList>
            <consortium name="DOE Joint Genome Institute"/>
            <person name="Walker A.K."/>
            <person name="Frasz S.L."/>
            <person name="Seifert K.A."/>
            <person name="Miller J.D."/>
            <person name="Mondo S.J."/>
            <person name="Labutti K."/>
            <person name="Lipzen A."/>
            <person name="Dockter R."/>
            <person name="Kennedy M."/>
            <person name="Grigoriev I.V."/>
            <person name="Spatafora J.W."/>
        </authorList>
    </citation>
    <scope>NUCLEOTIDE SEQUENCE [LARGE SCALE GENOMIC DNA]</scope>
    <source>
        <strain evidence="3 4">CBS 120377</strain>
    </source>
</reference>
<keyword evidence="1" id="KW-0175">Coiled coil</keyword>
<evidence type="ECO:0000256" key="1">
    <source>
        <dbReference type="SAM" id="Coils"/>
    </source>
</evidence>
<dbReference type="KEGG" id="psco:LY89DRAFT_673212"/>
<feature type="region of interest" description="Disordered" evidence="2">
    <location>
        <begin position="422"/>
        <end position="442"/>
    </location>
</feature>
<feature type="compositionally biased region" description="Polar residues" evidence="2">
    <location>
        <begin position="170"/>
        <end position="180"/>
    </location>
</feature>
<dbReference type="EMBL" id="KQ947423">
    <property type="protein sequence ID" value="KUJ13115.1"/>
    <property type="molecule type" value="Genomic_DNA"/>
</dbReference>
<keyword evidence="4" id="KW-1185">Reference proteome</keyword>
<protein>
    <submittedName>
        <fullName evidence="3">Uncharacterized protein</fullName>
    </submittedName>
</protein>